<accession>A0A385SCI7</accession>
<name>A0A385SCI7_9BACT</name>
<dbReference type="PANTHER" id="PTHR33546">
    <property type="entry name" value="LARGE, MULTIFUNCTIONAL SECRETED PROTEIN-RELATED"/>
    <property type="match status" value="1"/>
</dbReference>
<dbReference type="SUPFAM" id="SSF46626">
    <property type="entry name" value="Cytochrome c"/>
    <property type="match status" value="1"/>
</dbReference>
<dbReference type="NCBIfam" id="TIGR02604">
    <property type="entry name" value="Piru_Ver_Nterm"/>
    <property type="match status" value="1"/>
</dbReference>
<dbReference type="InterPro" id="IPR013427">
    <property type="entry name" value="Haem-bd_dom_put"/>
</dbReference>
<dbReference type="Gene3D" id="2.120.10.30">
    <property type="entry name" value="TolB, C-terminal domain"/>
    <property type="match status" value="1"/>
</dbReference>
<dbReference type="GO" id="GO:0020037">
    <property type="term" value="F:heme binding"/>
    <property type="evidence" value="ECO:0007669"/>
    <property type="project" value="InterPro"/>
</dbReference>
<dbReference type="SUPFAM" id="SSF48371">
    <property type="entry name" value="ARM repeat"/>
    <property type="match status" value="1"/>
</dbReference>
<dbReference type="GO" id="GO:0046872">
    <property type="term" value="F:metal ion binding"/>
    <property type="evidence" value="ECO:0007669"/>
    <property type="project" value="UniProtKB-KW"/>
</dbReference>
<dbReference type="NCBIfam" id="TIGR02603">
    <property type="entry name" value="CxxCH_TIGR02603"/>
    <property type="match status" value="1"/>
</dbReference>
<evidence type="ECO:0000256" key="2">
    <source>
        <dbReference type="ARBA" id="ARBA00022723"/>
    </source>
</evidence>
<dbReference type="PROSITE" id="PS51257">
    <property type="entry name" value="PROKAR_LIPOPROTEIN"/>
    <property type="match status" value="1"/>
</dbReference>
<keyword evidence="7" id="KW-1185">Reference proteome</keyword>
<evidence type="ECO:0000256" key="3">
    <source>
        <dbReference type="ARBA" id="ARBA00023004"/>
    </source>
</evidence>
<dbReference type="Pfam" id="PF23500">
    <property type="entry name" value="DUF7133"/>
    <property type="match status" value="1"/>
</dbReference>
<dbReference type="InterPro" id="IPR011989">
    <property type="entry name" value="ARM-like"/>
</dbReference>
<gene>
    <name evidence="6" type="ORF">D4L85_01530</name>
</gene>
<dbReference type="Pfam" id="PF00034">
    <property type="entry name" value="Cytochrom_C"/>
    <property type="match status" value="1"/>
</dbReference>
<dbReference type="InterPro" id="IPR013428">
    <property type="entry name" value="Membrane-bound_put_N"/>
</dbReference>
<dbReference type="AlphaFoldDB" id="A0A385SCI7"/>
<evidence type="ECO:0000313" key="6">
    <source>
        <dbReference type="EMBL" id="AYB29343.1"/>
    </source>
</evidence>
<dbReference type="EMBL" id="CP032382">
    <property type="protein sequence ID" value="AYB29343.1"/>
    <property type="molecule type" value="Genomic_DNA"/>
</dbReference>
<dbReference type="Gene3D" id="1.25.10.10">
    <property type="entry name" value="Leucine-rich Repeat Variant"/>
    <property type="match status" value="1"/>
</dbReference>
<dbReference type="InterPro" id="IPR011042">
    <property type="entry name" value="6-blade_b-propeller_TolB-like"/>
</dbReference>
<dbReference type="Gene3D" id="1.10.760.10">
    <property type="entry name" value="Cytochrome c-like domain"/>
    <property type="match status" value="1"/>
</dbReference>
<dbReference type="KEGG" id="chk:D4L85_01530"/>
<dbReference type="SUPFAM" id="SSF63829">
    <property type="entry name" value="Calcium-dependent phosphotriesterase"/>
    <property type="match status" value="1"/>
</dbReference>
<dbReference type="PANTHER" id="PTHR33546:SF1">
    <property type="entry name" value="LARGE, MULTIFUNCTIONAL SECRETED PROTEIN"/>
    <property type="match status" value="1"/>
</dbReference>
<dbReference type="OrthoDB" id="9808161at2"/>
<dbReference type="Proteomes" id="UP000266183">
    <property type="component" value="Chromosome"/>
</dbReference>
<keyword evidence="2 4" id="KW-0479">Metal-binding</keyword>
<proteinExistence type="predicted"/>
<dbReference type="InterPro" id="IPR009056">
    <property type="entry name" value="Cyt_c-like_dom"/>
</dbReference>
<feature type="domain" description="Cytochrome c" evidence="5">
    <location>
        <begin position="863"/>
        <end position="996"/>
    </location>
</feature>
<dbReference type="InterPro" id="IPR016024">
    <property type="entry name" value="ARM-type_fold"/>
</dbReference>
<evidence type="ECO:0000259" key="5">
    <source>
        <dbReference type="PROSITE" id="PS51007"/>
    </source>
</evidence>
<dbReference type="RefSeq" id="WP_119752662.1">
    <property type="nucleotide sequence ID" value="NZ_CP032382.1"/>
</dbReference>
<evidence type="ECO:0000256" key="1">
    <source>
        <dbReference type="ARBA" id="ARBA00022617"/>
    </source>
</evidence>
<dbReference type="InterPro" id="IPR036909">
    <property type="entry name" value="Cyt_c-like_dom_sf"/>
</dbReference>
<protein>
    <submittedName>
        <fullName evidence="6">Dehydrogenase</fullName>
    </submittedName>
</protein>
<sequence>MKPVFPALIFLLFSCNTDKTNSGLSPQDALKTFTLADGFTIELVAAEPMIADPVAMDVDEHGNLYVAEMHGYPLDTHGSGVIKLLTDTNGDGFPDKSTVYADSLVLPMGVMCWKKGIIVVDSPDVIYLEDTDRDGEADHKEILLTGFALSNPQHNANTPVFGLDNWIYIAHQGEVTPKVYIKEFGDIGAAIRFPQFSSAPTLPQNANGRSIRFKPDAKEIEMLSGESQYGQAFDPWGHLLGTANANHLFHEVIAARYLNRNPNLRLATSLQMLPDHGDACEVFPTTLNPEHQLLTDVGVITSSCGVTWSEGGLFPKPFDEITFIAEPVHNLVHTDKLADKGATFTASRVYERKEFLTSTDAWCRPVNFYIGPDGALYIIDYYRKIIEHPEWMSEEVAASGKLYEGSDKGRIYRVTPTGTSPLSWCGQIKLGDASTSELVKQLASHNIWWRRTAQRLLMDRHDVSAVPFLKQVIDTTKFAPAVVHALWAMEGLGATDVGYLQKALKHSVGGVRENAIKIAELHLKDMPSLENDLLPLQNDADAKVRFQLLCTLGDLNTKPSASARQNILRHDIEDEWVQVAALSATRGHELEMLEGAVKDLAGKETPGRKSFIVNCASVAALSKDENNIRKMISLATQTNAAADVWWQAAILQGVAGAGGEVEIPTAGLATSLLTSFKDPAPSERRKAEVALLCKKGIEDQTLKKKIIQAARGIAVDETKDISLREDALGILVLDADADSLLYQKVISPSTPESLQKIAVKVYAKFNATAAGKYFVAHWKTLTPALRDVAMDAFLSSSQSAVILLDAIQSKQIQPATIGWPRMVELMNNDDAEIKKRARALLANEQTDRNEIFKKYEPALSLQGDAAKGAIVFKNVCSLCHQINGANGRAFGPDLATIRNRDKQFIMADILDPNRSIADGYELWKIERTNGESLTGIISSETSTTLTVRFASGHETTVPRNEITKLEAIETSAMPRGLESAVSMEEMADLMAFIKSN</sequence>
<keyword evidence="1 4" id="KW-0349">Heme</keyword>
<reference evidence="7" key="1">
    <citation type="submission" date="2018-09" db="EMBL/GenBank/DDBJ databases">
        <title>Chryseolinea sp. KIS68-18 isolated from soil.</title>
        <authorList>
            <person name="Weon H.-Y."/>
            <person name="Kwon S.-W."/>
            <person name="Lee S.A."/>
        </authorList>
    </citation>
    <scope>NUCLEOTIDE SEQUENCE [LARGE SCALE GENOMIC DNA]</scope>
    <source>
        <strain evidence="7">KIS68-18</strain>
    </source>
</reference>
<evidence type="ECO:0000256" key="4">
    <source>
        <dbReference type="PROSITE-ProRule" id="PRU00433"/>
    </source>
</evidence>
<dbReference type="InterPro" id="IPR055557">
    <property type="entry name" value="DUF7133"/>
</dbReference>
<organism evidence="6 7">
    <name type="scientific">Chryseolinea soli</name>
    <dbReference type="NCBI Taxonomy" id="2321403"/>
    <lineage>
        <taxon>Bacteria</taxon>
        <taxon>Pseudomonadati</taxon>
        <taxon>Bacteroidota</taxon>
        <taxon>Cytophagia</taxon>
        <taxon>Cytophagales</taxon>
        <taxon>Fulvivirgaceae</taxon>
        <taxon>Chryseolinea</taxon>
    </lineage>
</organism>
<keyword evidence="3 4" id="KW-0408">Iron</keyword>
<evidence type="ECO:0000313" key="7">
    <source>
        <dbReference type="Proteomes" id="UP000266183"/>
    </source>
</evidence>
<dbReference type="GO" id="GO:0009055">
    <property type="term" value="F:electron transfer activity"/>
    <property type="evidence" value="ECO:0007669"/>
    <property type="project" value="InterPro"/>
</dbReference>
<dbReference type="PROSITE" id="PS51007">
    <property type="entry name" value="CYTC"/>
    <property type="match status" value="1"/>
</dbReference>